<proteinExistence type="predicted"/>
<gene>
    <name evidence="1" type="ORF">KCU76_g10201</name>
</gene>
<evidence type="ECO:0008006" key="3">
    <source>
        <dbReference type="Google" id="ProtNLM"/>
    </source>
</evidence>
<evidence type="ECO:0000313" key="1">
    <source>
        <dbReference type="EMBL" id="KAG9687603.1"/>
    </source>
</evidence>
<dbReference type="OrthoDB" id="3200163at2759"/>
<reference evidence="1" key="2">
    <citation type="submission" date="2021-08" db="EMBL/GenBank/DDBJ databases">
        <authorList>
            <person name="Gostincar C."/>
            <person name="Sun X."/>
            <person name="Song Z."/>
            <person name="Gunde-Cimerman N."/>
        </authorList>
    </citation>
    <scope>NUCLEOTIDE SEQUENCE</scope>
    <source>
        <strain evidence="1">EXF-9911</strain>
    </source>
</reference>
<organism evidence="1 2">
    <name type="scientific">Aureobasidium melanogenum</name>
    <name type="common">Aureobasidium pullulans var. melanogenum</name>
    <dbReference type="NCBI Taxonomy" id="46634"/>
    <lineage>
        <taxon>Eukaryota</taxon>
        <taxon>Fungi</taxon>
        <taxon>Dikarya</taxon>
        <taxon>Ascomycota</taxon>
        <taxon>Pezizomycotina</taxon>
        <taxon>Dothideomycetes</taxon>
        <taxon>Dothideomycetidae</taxon>
        <taxon>Dothideales</taxon>
        <taxon>Saccotheciaceae</taxon>
        <taxon>Aureobasidium</taxon>
    </lineage>
</organism>
<dbReference type="Proteomes" id="UP000779574">
    <property type="component" value="Unassembled WGS sequence"/>
</dbReference>
<name>A0A9P8EEJ2_AURME</name>
<accession>A0A9P8EEJ2</accession>
<dbReference type="EMBL" id="JAHFXF010000446">
    <property type="protein sequence ID" value="KAG9687603.1"/>
    <property type="molecule type" value="Genomic_DNA"/>
</dbReference>
<reference evidence="1" key="1">
    <citation type="journal article" date="2021" name="J Fungi (Basel)">
        <title>Virulence traits and population genomics of the black yeast Aureobasidium melanogenum.</title>
        <authorList>
            <person name="Cernosa A."/>
            <person name="Sun X."/>
            <person name="Gostincar C."/>
            <person name="Fang C."/>
            <person name="Gunde-Cimerman N."/>
            <person name="Song Z."/>
        </authorList>
    </citation>
    <scope>NUCLEOTIDE SEQUENCE</scope>
    <source>
        <strain evidence="1">EXF-9911</strain>
    </source>
</reference>
<sequence>MAEIFGVVASGIGIAGVAAQAIDGIRKLQAFCNDIRDAPEEIKYLTTELEILLGTIASIEAQIQRNVSMCGNMDPTPALRFVDHSVRSLNAVIEKLNAEISQKRTMGSMKMAWKKKVLEAHLVKIERSKTSLGLAVSAYST</sequence>
<dbReference type="AlphaFoldDB" id="A0A9P8EEJ2"/>
<comment type="caution">
    <text evidence="1">The sequence shown here is derived from an EMBL/GenBank/DDBJ whole genome shotgun (WGS) entry which is preliminary data.</text>
</comment>
<evidence type="ECO:0000313" key="2">
    <source>
        <dbReference type="Proteomes" id="UP000779574"/>
    </source>
</evidence>
<protein>
    <recommendedName>
        <fullName evidence="3">NACHT-NTPase and P-loop NTPases N-terminal domain-containing protein</fullName>
    </recommendedName>
</protein>
<feature type="non-terminal residue" evidence="1">
    <location>
        <position position="141"/>
    </location>
</feature>